<dbReference type="Proteomes" id="UP001431209">
    <property type="component" value="Unassembled WGS sequence"/>
</dbReference>
<sequence length="643" mass="73212">MIGTVPKSLEKPTFQPVDFLSDTIVDKDLQWCFKVAEDSHDWITTSDFNNEVNVCDHFDSYVSRRSYSIGDCGTKNGVILVKFTGVVPYNIDQVLPTWNDHDCERFIQDNFINHSYLYSTQRKDEDSYSCSVIHSIVDMGPYLQTRDVVVNVTQVYDTERNCYARLSKSTFCRTRPPSADHVRGQVLISHTVRELSENRSRYCRVMYFDAKCEVVSDSQLFKSQVHSQASLFHAGLLKALEYKDKKDSFETPEVTLGRAETLEDFMQHHVTSASSVKTWDTVVNQSENISVSALNPHSSFSLHIVSKSPSFVARRRPVHQKMGSGPEHMIDEMDILQYSHLCEIKSIVMTDIVENQLRRLMDDLKHPVSGLSLANRRYMLKNYVNCFIASEAITWFANQFSCSRPNAMRIATFVQRRGLIDHVTNQHIIKDSYLFFKFVDEPHTDGFDWSPSTRKNVFKIKSTHRRILTLPWSSGTVNNATSPSSPPRYDNKIKAQLSTTSLNRKVYDQIFDSRGPVATICLMIQSVEKLPGMIDYNNHGLSELNPYCMIEIGGKVHQTTPKTGHSPVWNDTHNFNVSDLPVTCNIVVLDKDKDTFFGKMIGHVSTEINSSSGTLISLPLILNDELKKKSSEVPLMTIKFSCL</sequence>
<dbReference type="PROSITE" id="PS00290">
    <property type="entry name" value="IG_MHC"/>
    <property type="match status" value="1"/>
</dbReference>
<dbReference type="SUPFAM" id="SSF46785">
    <property type="entry name" value="Winged helix' DNA-binding domain"/>
    <property type="match status" value="1"/>
</dbReference>
<evidence type="ECO:0000313" key="3">
    <source>
        <dbReference type="EMBL" id="KAL0491706.1"/>
    </source>
</evidence>
<dbReference type="Gene3D" id="3.30.530.20">
    <property type="match status" value="1"/>
</dbReference>
<dbReference type="InterPro" id="IPR036388">
    <property type="entry name" value="WH-like_DNA-bd_sf"/>
</dbReference>
<dbReference type="InterPro" id="IPR000591">
    <property type="entry name" value="DEP_dom"/>
</dbReference>
<dbReference type="GO" id="GO:0035556">
    <property type="term" value="P:intracellular signal transduction"/>
    <property type="evidence" value="ECO:0007669"/>
    <property type="project" value="InterPro"/>
</dbReference>
<evidence type="ECO:0000259" key="2">
    <source>
        <dbReference type="PROSITE" id="PS50186"/>
    </source>
</evidence>
<dbReference type="PROSITE" id="PS50186">
    <property type="entry name" value="DEP"/>
    <property type="match status" value="1"/>
</dbReference>
<dbReference type="AlphaFoldDB" id="A0AAW2ZSL7"/>
<dbReference type="SUPFAM" id="SSF49562">
    <property type="entry name" value="C2 domain (Calcium/lipid-binding domain, CaLB)"/>
    <property type="match status" value="1"/>
</dbReference>
<dbReference type="InterPro" id="IPR023393">
    <property type="entry name" value="START-like_dom_sf"/>
</dbReference>
<organism evidence="3 4">
    <name type="scientific">Acrasis kona</name>
    <dbReference type="NCBI Taxonomy" id="1008807"/>
    <lineage>
        <taxon>Eukaryota</taxon>
        <taxon>Discoba</taxon>
        <taxon>Heterolobosea</taxon>
        <taxon>Tetramitia</taxon>
        <taxon>Eutetramitia</taxon>
        <taxon>Acrasidae</taxon>
        <taxon>Acrasis</taxon>
    </lineage>
</organism>
<dbReference type="SMART" id="SM00239">
    <property type="entry name" value="C2"/>
    <property type="match status" value="1"/>
</dbReference>
<proteinExistence type="predicted"/>
<dbReference type="CDD" id="cd04371">
    <property type="entry name" value="DEP"/>
    <property type="match status" value="1"/>
</dbReference>
<dbReference type="Gene3D" id="2.60.40.150">
    <property type="entry name" value="C2 domain"/>
    <property type="match status" value="1"/>
</dbReference>
<dbReference type="SMART" id="SM00049">
    <property type="entry name" value="DEP"/>
    <property type="match status" value="1"/>
</dbReference>
<dbReference type="Pfam" id="PF00168">
    <property type="entry name" value="C2"/>
    <property type="match status" value="1"/>
</dbReference>
<comment type="caution">
    <text evidence="3">The sequence shown here is derived from an EMBL/GenBank/DDBJ whole genome shotgun (WGS) entry which is preliminary data.</text>
</comment>
<accession>A0AAW2ZSL7</accession>
<dbReference type="SUPFAM" id="SSF55961">
    <property type="entry name" value="Bet v1-like"/>
    <property type="match status" value="1"/>
</dbReference>
<reference evidence="3 4" key="1">
    <citation type="submission" date="2024-03" db="EMBL/GenBank/DDBJ databases">
        <title>The Acrasis kona genome and developmental transcriptomes reveal deep origins of eukaryotic multicellular pathways.</title>
        <authorList>
            <person name="Sheikh S."/>
            <person name="Fu C.-J."/>
            <person name="Brown M.W."/>
            <person name="Baldauf S.L."/>
        </authorList>
    </citation>
    <scope>NUCLEOTIDE SEQUENCE [LARGE SCALE GENOMIC DNA]</scope>
    <source>
        <strain evidence="3 4">ATCC MYA-3509</strain>
    </source>
</reference>
<dbReference type="PROSITE" id="PS50004">
    <property type="entry name" value="C2"/>
    <property type="match status" value="1"/>
</dbReference>
<dbReference type="Pfam" id="PF00610">
    <property type="entry name" value="DEP"/>
    <property type="match status" value="1"/>
</dbReference>
<keyword evidence="4" id="KW-1185">Reference proteome</keyword>
<evidence type="ECO:0000313" key="4">
    <source>
        <dbReference type="Proteomes" id="UP001431209"/>
    </source>
</evidence>
<dbReference type="InterPro" id="IPR035892">
    <property type="entry name" value="C2_domain_sf"/>
</dbReference>
<dbReference type="EMBL" id="JAOPGA020001848">
    <property type="protein sequence ID" value="KAL0491706.1"/>
    <property type="molecule type" value="Genomic_DNA"/>
</dbReference>
<dbReference type="InterPro" id="IPR036390">
    <property type="entry name" value="WH_DNA-bd_sf"/>
</dbReference>
<feature type="domain" description="C2" evidence="1">
    <location>
        <begin position="501"/>
        <end position="622"/>
    </location>
</feature>
<dbReference type="InterPro" id="IPR003006">
    <property type="entry name" value="Ig/MHC_CS"/>
</dbReference>
<dbReference type="Gene3D" id="1.10.10.10">
    <property type="entry name" value="Winged helix-like DNA-binding domain superfamily/Winged helix DNA-binding domain"/>
    <property type="match status" value="1"/>
</dbReference>
<feature type="domain" description="DEP" evidence="2">
    <location>
        <begin position="367"/>
        <end position="440"/>
    </location>
</feature>
<dbReference type="InterPro" id="IPR000008">
    <property type="entry name" value="C2_dom"/>
</dbReference>
<gene>
    <name evidence="3" type="ORF">AKO1_000642</name>
</gene>
<evidence type="ECO:0000259" key="1">
    <source>
        <dbReference type="PROSITE" id="PS50004"/>
    </source>
</evidence>
<protein>
    <submittedName>
        <fullName evidence="3">RapGeF</fullName>
    </submittedName>
</protein>
<name>A0AAW2ZSL7_9EUKA</name>